<feature type="compositionally biased region" description="Basic and acidic residues" evidence="7">
    <location>
        <begin position="1783"/>
        <end position="1795"/>
    </location>
</feature>
<feature type="compositionally biased region" description="Basic and acidic residues" evidence="7">
    <location>
        <begin position="53"/>
        <end position="63"/>
    </location>
</feature>
<feature type="compositionally biased region" description="Low complexity" evidence="7">
    <location>
        <begin position="1716"/>
        <end position="1728"/>
    </location>
</feature>
<feature type="region of interest" description="Disordered" evidence="7">
    <location>
        <begin position="1755"/>
        <end position="1812"/>
    </location>
</feature>
<evidence type="ECO:0000313" key="9">
    <source>
        <dbReference type="EMBL" id="CEM41276.1"/>
    </source>
</evidence>
<dbReference type="SMART" id="SM00220">
    <property type="entry name" value="S_TKc"/>
    <property type="match status" value="1"/>
</dbReference>
<feature type="region of interest" description="Disordered" evidence="7">
    <location>
        <begin position="1"/>
        <end position="435"/>
    </location>
</feature>
<organism evidence="9">
    <name type="scientific">Chromera velia CCMP2878</name>
    <dbReference type="NCBI Taxonomy" id="1169474"/>
    <lineage>
        <taxon>Eukaryota</taxon>
        <taxon>Sar</taxon>
        <taxon>Alveolata</taxon>
        <taxon>Colpodellida</taxon>
        <taxon>Chromeraceae</taxon>
        <taxon>Chromera</taxon>
    </lineage>
</organism>
<evidence type="ECO:0000256" key="5">
    <source>
        <dbReference type="ARBA" id="ARBA00022840"/>
    </source>
</evidence>
<dbReference type="GO" id="GO:0004674">
    <property type="term" value="F:protein serine/threonine kinase activity"/>
    <property type="evidence" value="ECO:0007669"/>
    <property type="project" value="UniProtKB-KW"/>
</dbReference>
<accession>A0A0G4HBT8</accession>
<feature type="region of interest" description="Disordered" evidence="7">
    <location>
        <begin position="528"/>
        <end position="565"/>
    </location>
</feature>
<evidence type="ECO:0000259" key="8">
    <source>
        <dbReference type="PROSITE" id="PS50011"/>
    </source>
</evidence>
<feature type="compositionally biased region" description="Low complexity" evidence="7">
    <location>
        <begin position="1800"/>
        <end position="1812"/>
    </location>
</feature>
<feature type="compositionally biased region" description="Low complexity" evidence="7">
    <location>
        <begin position="127"/>
        <end position="155"/>
    </location>
</feature>
<feature type="compositionally biased region" description="Basic residues" evidence="7">
    <location>
        <begin position="1401"/>
        <end position="1414"/>
    </location>
</feature>
<feature type="compositionally biased region" description="Low complexity" evidence="7">
    <location>
        <begin position="2149"/>
        <end position="2170"/>
    </location>
</feature>
<feature type="compositionally biased region" description="Pro residues" evidence="7">
    <location>
        <begin position="156"/>
        <end position="166"/>
    </location>
</feature>
<dbReference type="InterPro" id="IPR017441">
    <property type="entry name" value="Protein_kinase_ATP_BS"/>
</dbReference>
<feature type="compositionally biased region" description="Acidic residues" evidence="7">
    <location>
        <begin position="1347"/>
        <end position="1377"/>
    </location>
</feature>
<evidence type="ECO:0000256" key="1">
    <source>
        <dbReference type="ARBA" id="ARBA00022527"/>
    </source>
</evidence>
<feature type="compositionally biased region" description="Basic residues" evidence="7">
    <location>
        <begin position="539"/>
        <end position="549"/>
    </location>
</feature>
<feature type="compositionally biased region" description="Acidic residues" evidence="7">
    <location>
        <begin position="2068"/>
        <end position="2081"/>
    </location>
</feature>
<feature type="region of interest" description="Disordered" evidence="7">
    <location>
        <begin position="1578"/>
        <end position="1614"/>
    </location>
</feature>
<feature type="compositionally biased region" description="Acidic residues" evidence="7">
    <location>
        <begin position="312"/>
        <end position="384"/>
    </location>
</feature>
<protein>
    <recommendedName>
        <fullName evidence="8">Protein kinase domain-containing protein</fullName>
    </recommendedName>
</protein>
<dbReference type="PANTHER" id="PTHR45646">
    <property type="entry name" value="SERINE/THREONINE-PROTEIN KINASE DOA-RELATED"/>
    <property type="match status" value="1"/>
</dbReference>
<feature type="compositionally biased region" description="Basic residues" evidence="7">
    <location>
        <begin position="1976"/>
        <end position="1985"/>
    </location>
</feature>
<feature type="compositionally biased region" description="Basic and acidic residues" evidence="7">
    <location>
        <begin position="1580"/>
        <end position="1603"/>
    </location>
</feature>
<keyword evidence="2" id="KW-0808">Transferase</keyword>
<feature type="compositionally biased region" description="Acidic residues" evidence="7">
    <location>
        <begin position="268"/>
        <end position="285"/>
    </location>
</feature>
<sequence length="2191" mass="237547">MTHNDALKSEQPVASGEKESKVKPPHSGSRGAEGSSSRLLCCNTPESDSYSVRVDKGVREKEGSTSMSLRSARTEEGSASTSDGCPNSLNSRLPSTARGQDLNSAHVSVEDFADLKGAHGGGGGANGKTSASQSKSSAASATAPTRPAQPRARLIVPPPPAPPQPLLDPHGGGHPNINPRDGGSASAAAVPLHPQPSCSAEGPKETDPSVSVGEEQQSRLSSLPPKSLPGKEQGTEKEETESKEDTREATNIKVKPAEAAVREQEGVAVEEEEIASVEEEDDEEKETAALLRERNLAMALLGRKPGCRGDAAFEDGLLEEEEEEGEEVEDEEGDLDDEDSLDEEEEDEEDEEESEEGDESDLFDEEEDEEDGEHVEEEEEDDDGPLPLGLPRPLANPNLSSAFRRGRGSGGRGKGGLGMGLHSHHHHPVEGGDDLESSLSLSLFQSHDAFESVQFEGDLGSVMDSDPQTVCLGLRLDLDTLRDVHQRKRGVTVEFSPEDISKLIALAESPSACGEDPGHKAVAFPGRHILLGGGTGERRGRRGGGRRRGGHVEGEGDGRDASSPIVVAPPLKHSSLTIPGLSRVDGRSAALDQKSKQATHALATVPYALAAAAGGIEGEISSEPVDVPAQELVTTKEFSPESYAMLANVFVRYDISLYTGGGVHAGEECHYTGIKLASSSSTGGRFYPIELLRQKKKAYENLALQFSQVDMNAMHNFNTIAWTLTFIGLKGDLELLQTPIDTGLIATLGLRNPHPGMPWMLDRESFFPDAAVPFIALPPLFRFSPHTNLPSVMNAASGRDPNPTGHVLTSNGSIVTVQGARFPFCLAVRDRGTTSDAARAALIWFSNFPEGVPSSGSGTLVGVLGGQSGFIPLQPQQTLSALEPVRNAEEWYPQPFYEGSYTESYFHDEDMRFREKGLAIPNYLKRKKGRSFLDPQMSYRLKTLEGGCVKPMDYFSHPEVLEENIRLGRLRGRVWFNPRERKVYYYRRFDRKRKLGQKSVLTGAPATTALDASAASPVGSSSSSGEEGKAAGAGADGGVAGSSEASLTFAHLRIAWHTRYEDQLGVEHHPVHPASGADGPHYGARLGDVIADRWLIRGVLGTGTFGRVFDVWDMERRKSSAAKVVRANSLVAQDPSQGLNMLAAAAEEARALSDVCIAAQYEENAHLCDSLVNMQEAFPVEFPHQIAKPKPMLLGGEQGEGEDELPLQQVDEKGFPLFGYETEMQELTHYCLMFDRLGCSLAQYLNRESAGRGMWLGDIARVVWDLVRALRFLHQCSMVHGDLKLQNIAFEDPMFYLCPHPRRWRCSEAQVHGFLKGELPSGGSMVGPLDEESDERTGEKEEKEKEGEENEEEEDFNDADADSDREEEEEDEEEEEERSAVSGKEEKEEEEGQSEKEKKKAERKLKRKKERRQRARALRDLHMDRVLALRPRNCRVKVLDLGNATQLQPGELGNFIINTRQYRAPEVVLNIGWDYQSDMWALGCMIAEMYTGRELMPALDDDLEHLAMMERVLGERIPEALVKAAIACKSDAAKLFDPDTLRLKWPELATPEAMQRVDSCIPLPRISLDGHLLGSGRRRAWAEKESGESAVDKGKEGEKEKKGGGPSSLLVSSGTATTVSTAGLGCSDAQSDASAVVAATGGVVPSPSEESLEREKGGKGRRGGKNKGRQEKEKDRLSGEDSLTDPLSVSFGGLSIEKMEKGREEKTDGEKENSRQEGSYSSSSPESSETALWARLRDIFVHSFASAGKIPEAAKGLVSPPPRGLHGFGTVQNSSDKPPPCDSGDKGEEGEKEGMQPKPSSSSSSSSSSNSATSASAVAIRSDTFRDAVRCYGENFVWAYDMACNRQGHPTLEWLSEDDSLEATDAIGLWALVRSLLAYLPDERPTSAAMADFMFCPHAGWADLSAHHGSAHERAMARAKELEEGEGDETSGEKGGEGEGAGGRDGESGSGGHQSALPVVSSSLEAEKGLSGMTKNQKKRARQKAKKEAEKKEAEKGKELKEKEKDGGVPAEKEKEKPSEEEKGGVKRPPTAKESSSTKKEEDDSPVHKDKEKGEGKDKEEDRGEDANSVDEDGEGEEAEDAAAHEAWKAACLRGLQRGYLTWEGTPLLKMTSFGIGAFAPPPPTADPSASPPFKERAQGGFRQRRGNGRAARMQQLQQQREQQQQQQQQPEGLVWSHHEAVKGVAMLDHL</sequence>
<dbReference type="VEuPathDB" id="CryptoDB:Cvel_918"/>
<evidence type="ECO:0000256" key="7">
    <source>
        <dbReference type="SAM" id="MobiDB-lite"/>
    </source>
</evidence>
<feature type="compositionally biased region" description="Gly residues" evidence="7">
    <location>
        <begin position="408"/>
        <end position="419"/>
    </location>
</feature>
<feature type="compositionally biased region" description="Low complexity" evidence="7">
    <location>
        <begin position="1012"/>
        <end position="1033"/>
    </location>
</feature>
<dbReference type="GO" id="GO:0005634">
    <property type="term" value="C:nucleus"/>
    <property type="evidence" value="ECO:0007669"/>
    <property type="project" value="TreeGrafter"/>
</dbReference>
<dbReference type="GO" id="GO:0005524">
    <property type="term" value="F:ATP binding"/>
    <property type="evidence" value="ECO:0007669"/>
    <property type="project" value="UniProtKB-UniRule"/>
</dbReference>
<feature type="binding site" evidence="6">
    <location>
        <position position="1123"/>
    </location>
    <ligand>
        <name>ATP</name>
        <dbReference type="ChEBI" id="CHEBI:30616"/>
    </ligand>
</feature>
<keyword evidence="3 6" id="KW-0547">Nucleotide-binding</keyword>
<reference evidence="9" key="1">
    <citation type="submission" date="2014-11" db="EMBL/GenBank/DDBJ databases">
        <authorList>
            <person name="Otto D Thomas"/>
            <person name="Naeem Raeece"/>
        </authorList>
    </citation>
    <scope>NUCLEOTIDE SEQUENCE</scope>
</reference>
<evidence type="ECO:0000256" key="3">
    <source>
        <dbReference type="ARBA" id="ARBA00022741"/>
    </source>
</evidence>
<feature type="compositionally biased region" description="Basic and acidic residues" evidence="7">
    <location>
        <begin position="1931"/>
        <end position="1947"/>
    </location>
</feature>
<feature type="region of interest" description="Disordered" evidence="7">
    <location>
        <begin position="2117"/>
        <end position="2176"/>
    </location>
</feature>
<dbReference type="EMBL" id="CDMZ01002202">
    <property type="protein sequence ID" value="CEM41276.1"/>
    <property type="molecule type" value="Genomic_DNA"/>
</dbReference>
<feature type="region of interest" description="Disordered" evidence="7">
    <location>
        <begin position="1912"/>
        <end position="2085"/>
    </location>
</feature>
<feature type="compositionally biased region" description="Polar residues" evidence="7">
    <location>
        <begin position="64"/>
        <end position="106"/>
    </location>
</feature>
<feature type="region of interest" description="Disordered" evidence="7">
    <location>
        <begin position="1316"/>
        <end position="1414"/>
    </location>
</feature>
<keyword evidence="5 6" id="KW-0067">ATP-binding</keyword>
<dbReference type="PROSITE" id="PS50011">
    <property type="entry name" value="PROTEIN_KINASE_DOM"/>
    <property type="match status" value="1"/>
</dbReference>
<keyword evidence="4" id="KW-0418">Kinase</keyword>
<dbReference type="SUPFAM" id="SSF56112">
    <property type="entry name" value="Protein kinase-like (PK-like)"/>
    <property type="match status" value="1"/>
</dbReference>
<dbReference type="InterPro" id="IPR051175">
    <property type="entry name" value="CLK_kinases"/>
</dbReference>
<feature type="compositionally biased region" description="Low complexity" evidence="7">
    <location>
        <begin position="1640"/>
        <end position="1649"/>
    </location>
</feature>
<dbReference type="Gene3D" id="3.30.200.20">
    <property type="entry name" value="Phosphorylase Kinase, domain 1"/>
    <property type="match status" value="1"/>
</dbReference>
<dbReference type="Pfam" id="PF00069">
    <property type="entry name" value="Pkinase"/>
    <property type="match status" value="1"/>
</dbReference>
<feature type="compositionally biased region" description="Low complexity" evidence="7">
    <location>
        <begin position="27"/>
        <end position="38"/>
    </location>
</feature>
<gene>
    <name evidence="9" type="ORF">Cvel_918</name>
</gene>
<feature type="region of interest" description="Disordered" evidence="7">
    <location>
        <begin position="1012"/>
        <end position="1037"/>
    </location>
</feature>
<feature type="compositionally biased region" description="Basic and acidic residues" evidence="7">
    <location>
        <begin position="2036"/>
        <end position="2066"/>
    </location>
</feature>
<dbReference type="InterPro" id="IPR000719">
    <property type="entry name" value="Prot_kinase_dom"/>
</dbReference>
<dbReference type="PROSITE" id="PS00107">
    <property type="entry name" value="PROTEIN_KINASE_ATP"/>
    <property type="match status" value="1"/>
</dbReference>
<feature type="domain" description="Protein kinase" evidence="8">
    <location>
        <begin position="1094"/>
        <end position="1582"/>
    </location>
</feature>
<dbReference type="InterPro" id="IPR011009">
    <property type="entry name" value="Kinase-like_dom_sf"/>
</dbReference>
<dbReference type="Gene3D" id="1.10.510.10">
    <property type="entry name" value="Transferase(Phosphotransferase) domain 1"/>
    <property type="match status" value="2"/>
</dbReference>
<evidence type="ECO:0000256" key="2">
    <source>
        <dbReference type="ARBA" id="ARBA00022679"/>
    </source>
</evidence>
<feature type="compositionally biased region" description="Basic and acidic residues" evidence="7">
    <location>
        <begin position="550"/>
        <end position="560"/>
    </location>
</feature>
<feature type="compositionally biased region" description="Basic and acidic residues" evidence="7">
    <location>
        <begin position="1697"/>
        <end position="1715"/>
    </location>
</feature>
<name>A0A0G4HBT8_9ALVE</name>
<keyword evidence="1" id="KW-0723">Serine/threonine-protein kinase</keyword>
<feature type="compositionally biased region" description="Basic and acidic residues" evidence="7">
    <location>
        <begin position="1335"/>
        <end position="1346"/>
    </location>
</feature>
<feature type="compositionally biased region" description="Low complexity" evidence="7">
    <location>
        <begin position="385"/>
        <end position="399"/>
    </location>
</feature>
<proteinExistence type="predicted"/>
<feature type="region of interest" description="Disordered" evidence="7">
    <location>
        <begin position="1640"/>
        <end position="1728"/>
    </location>
</feature>
<dbReference type="PANTHER" id="PTHR45646:SF11">
    <property type="entry name" value="SERINE_THREONINE-PROTEIN KINASE DOA"/>
    <property type="match status" value="1"/>
</dbReference>
<feature type="compositionally biased region" description="Basic and acidic residues" evidence="7">
    <location>
        <begin position="1668"/>
        <end position="1679"/>
    </location>
</feature>
<feature type="compositionally biased region" description="Basic and acidic residues" evidence="7">
    <location>
        <begin position="1912"/>
        <end position="1922"/>
    </location>
</feature>
<evidence type="ECO:0000256" key="4">
    <source>
        <dbReference type="ARBA" id="ARBA00022777"/>
    </source>
</evidence>
<evidence type="ECO:0000256" key="6">
    <source>
        <dbReference type="PROSITE-ProRule" id="PRU10141"/>
    </source>
</evidence>
<feature type="compositionally biased region" description="Basic and acidic residues" evidence="7">
    <location>
        <begin position="1986"/>
        <end position="2025"/>
    </location>
</feature>